<proteinExistence type="predicted"/>
<reference evidence="1" key="1">
    <citation type="submission" date="2021-08" db="EMBL/GenBank/DDBJ databases">
        <title>Novel anaerobic bacterium isolated from sea squirt in East Sea, Republic of Korea.</title>
        <authorList>
            <person name="Nguyen T.H."/>
            <person name="Li Z."/>
            <person name="Lee Y.-J."/>
            <person name="Ko J."/>
            <person name="Kim S.-G."/>
        </authorList>
    </citation>
    <scope>NUCLEOTIDE SEQUENCE</scope>
    <source>
        <strain evidence="1">KCTC 25031</strain>
    </source>
</reference>
<organism evidence="1 2">
    <name type="scientific">Halosquirtibacter laminarini</name>
    <dbReference type="NCBI Taxonomy" id="3374600"/>
    <lineage>
        <taxon>Bacteria</taxon>
        <taxon>Pseudomonadati</taxon>
        <taxon>Bacteroidota</taxon>
        <taxon>Bacteroidia</taxon>
        <taxon>Marinilabiliales</taxon>
        <taxon>Prolixibacteraceae</taxon>
        <taxon>Halosquirtibacter</taxon>
    </lineage>
</organism>
<name>A0AC61NM85_9BACT</name>
<evidence type="ECO:0000313" key="2">
    <source>
        <dbReference type="Proteomes" id="UP000826212"/>
    </source>
</evidence>
<keyword evidence="2" id="KW-1185">Reference proteome</keyword>
<dbReference type="Proteomes" id="UP000826212">
    <property type="component" value="Chromosome"/>
</dbReference>
<accession>A0AC61NM85</accession>
<evidence type="ECO:0000313" key="1">
    <source>
        <dbReference type="EMBL" id="QZE13562.1"/>
    </source>
</evidence>
<dbReference type="EMBL" id="CP081303">
    <property type="protein sequence ID" value="QZE13562.1"/>
    <property type="molecule type" value="Genomic_DNA"/>
</dbReference>
<gene>
    <name evidence="1" type="ORF">K4L44_13395</name>
</gene>
<sequence length="212" mass="23640">MMNIACLTFNPVQVNTYVIWDETLECVIIDPGCSNSSEEQQLVDFIENKGLSPVRLLNTHGHFDHIWGNNFVSKKWNLDIEAHAFSQEIMDKGPSQGAMFGIDVPEAAPISKEIQEGDKIHFGNSTLDTLHVPGHEPGSIVFYSASDHFMVCGDVLFNGSIGRTDLYKGDYEQLIRGIKTKVIILPDETIIYSGHGVSTSIENEKRNNPFLQ</sequence>
<protein>
    <submittedName>
        <fullName evidence="1">MBL fold metallo-hydrolase</fullName>
    </submittedName>
</protein>